<organism evidence="3 4">
    <name type="scientific">Rubrivirga marina</name>
    <dbReference type="NCBI Taxonomy" id="1196024"/>
    <lineage>
        <taxon>Bacteria</taxon>
        <taxon>Pseudomonadati</taxon>
        <taxon>Rhodothermota</taxon>
        <taxon>Rhodothermia</taxon>
        <taxon>Rhodothermales</taxon>
        <taxon>Rubricoccaceae</taxon>
        <taxon>Rubrivirga</taxon>
    </lineage>
</organism>
<dbReference type="Pfam" id="PF07883">
    <property type="entry name" value="Cupin_2"/>
    <property type="match status" value="1"/>
</dbReference>
<dbReference type="AlphaFoldDB" id="A0A271IXX7"/>
<sequence length="166" mass="17756">MTEPETLTFGAGPDVPNHNWPLMLYRGVLSGGAGEAIRQLESNGWGGAWTNGVYPFTHYHSNAHEVLAVVAGTARLRFGGEQGEEVRVEAGDVAVLPAGTGHQRVDASADFSVVGAYPTGQHDWDLHRPDQEDAPVSRDRVREVPRPAADPVYGPDGPLLALWPAA</sequence>
<dbReference type="Proteomes" id="UP000216339">
    <property type="component" value="Unassembled WGS sequence"/>
</dbReference>
<gene>
    <name evidence="3" type="ORF">BSZ37_06455</name>
</gene>
<dbReference type="InterPro" id="IPR013096">
    <property type="entry name" value="Cupin_2"/>
</dbReference>
<comment type="caution">
    <text evidence="3">The sequence shown here is derived from an EMBL/GenBank/DDBJ whole genome shotgun (WGS) entry which is preliminary data.</text>
</comment>
<feature type="compositionally biased region" description="Basic and acidic residues" evidence="1">
    <location>
        <begin position="122"/>
        <end position="145"/>
    </location>
</feature>
<dbReference type="PANTHER" id="PTHR36448">
    <property type="entry name" value="BLR7373 PROTEIN"/>
    <property type="match status" value="1"/>
</dbReference>
<dbReference type="RefSeq" id="WP_095509751.1">
    <property type="nucleotide sequence ID" value="NZ_MQWD01000001.1"/>
</dbReference>
<dbReference type="SUPFAM" id="SSF51182">
    <property type="entry name" value="RmlC-like cupins"/>
    <property type="match status" value="1"/>
</dbReference>
<dbReference type="InterPro" id="IPR047121">
    <property type="entry name" value="YjiB-like"/>
</dbReference>
<keyword evidence="4" id="KW-1185">Reference proteome</keyword>
<name>A0A271IXX7_9BACT</name>
<dbReference type="EMBL" id="MQWD01000001">
    <property type="protein sequence ID" value="PAP76111.1"/>
    <property type="molecule type" value="Genomic_DNA"/>
</dbReference>
<feature type="domain" description="Cupin type-2" evidence="2">
    <location>
        <begin position="57"/>
        <end position="103"/>
    </location>
</feature>
<evidence type="ECO:0000313" key="3">
    <source>
        <dbReference type="EMBL" id="PAP76111.1"/>
    </source>
</evidence>
<proteinExistence type="predicted"/>
<dbReference type="InterPro" id="IPR014710">
    <property type="entry name" value="RmlC-like_jellyroll"/>
</dbReference>
<dbReference type="OrthoDB" id="9791759at2"/>
<dbReference type="PIRSF" id="PIRSF019307">
    <property type="entry name" value="UCP019307"/>
    <property type="match status" value="1"/>
</dbReference>
<accession>A0A271IXX7</accession>
<evidence type="ECO:0000259" key="2">
    <source>
        <dbReference type="Pfam" id="PF07883"/>
    </source>
</evidence>
<feature type="region of interest" description="Disordered" evidence="1">
    <location>
        <begin position="120"/>
        <end position="157"/>
    </location>
</feature>
<dbReference type="Gene3D" id="2.60.120.10">
    <property type="entry name" value="Jelly Rolls"/>
    <property type="match status" value="1"/>
</dbReference>
<protein>
    <recommendedName>
        <fullName evidence="2">Cupin type-2 domain-containing protein</fullName>
    </recommendedName>
</protein>
<reference evidence="3 4" key="1">
    <citation type="submission" date="2016-11" db="EMBL/GenBank/DDBJ databases">
        <title>Study of marine rhodopsin-containing bacteria.</title>
        <authorList>
            <person name="Yoshizawa S."/>
            <person name="Kumagai Y."/>
            <person name="Kogure K."/>
        </authorList>
    </citation>
    <scope>NUCLEOTIDE SEQUENCE [LARGE SCALE GENOMIC DNA]</scope>
    <source>
        <strain evidence="3 4">SAORIC-28</strain>
    </source>
</reference>
<dbReference type="CDD" id="cd02219">
    <property type="entry name" value="cupin_YjlB-like"/>
    <property type="match status" value="1"/>
</dbReference>
<evidence type="ECO:0000313" key="4">
    <source>
        <dbReference type="Proteomes" id="UP000216339"/>
    </source>
</evidence>
<dbReference type="InterPro" id="IPR011051">
    <property type="entry name" value="RmlC_Cupin_sf"/>
</dbReference>
<dbReference type="PANTHER" id="PTHR36448:SF2">
    <property type="entry name" value="CUPIN TYPE-1 DOMAIN-CONTAINING PROTEIN"/>
    <property type="match status" value="1"/>
</dbReference>
<evidence type="ECO:0000256" key="1">
    <source>
        <dbReference type="SAM" id="MobiDB-lite"/>
    </source>
</evidence>
<dbReference type="InterPro" id="IPR014500">
    <property type="entry name" value="UCP019307_cupin"/>
</dbReference>